<evidence type="ECO:0000313" key="2">
    <source>
        <dbReference type="Proteomes" id="UP000479710"/>
    </source>
</evidence>
<comment type="caution">
    <text evidence="1">The sequence shown here is derived from an EMBL/GenBank/DDBJ whole genome shotgun (WGS) entry which is preliminary data.</text>
</comment>
<dbReference type="Proteomes" id="UP000479710">
    <property type="component" value="Unassembled WGS sequence"/>
</dbReference>
<dbReference type="AlphaFoldDB" id="A0A6G1E7E1"/>
<accession>A0A6G1E7E1</accession>
<organism evidence="1 2">
    <name type="scientific">Oryza meyeriana var. granulata</name>
    <dbReference type="NCBI Taxonomy" id="110450"/>
    <lineage>
        <taxon>Eukaryota</taxon>
        <taxon>Viridiplantae</taxon>
        <taxon>Streptophyta</taxon>
        <taxon>Embryophyta</taxon>
        <taxon>Tracheophyta</taxon>
        <taxon>Spermatophyta</taxon>
        <taxon>Magnoliopsida</taxon>
        <taxon>Liliopsida</taxon>
        <taxon>Poales</taxon>
        <taxon>Poaceae</taxon>
        <taxon>BOP clade</taxon>
        <taxon>Oryzoideae</taxon>
        <taxon>Oryzeae</taxon>
        <taxon>Oryzinae</taxon>
        <taxon>Oryza</taxon>
        <taxon>Oryza meyeriana</taxon>
    </lineage>
</organism>
<protein>
    <submittedName>
        <fullName evidence="1">Uncharacterized protein</fullName>
    </submittedName>
</protein>
<name>A0A6G1E7E1_9ORYZ</name>
<proteinExistence type="predicted"/>
<reference evidence="1 2" key="1">
    <citation type="submission" date="2019-11" db="EMBL/GenBank/DDBJ databases">
        <title>Whole genome sequence of Oryza granulata.</title>
        <authorList>
            <person name="Li W."/>
        </authorList>
    </citation>
    <scope>NUCLEOTIDE SEQUENCE [LARGE SCALE GENOMIC DNA]</scope>
    <source>
        <strain evidence="2">cv. Menghai</strain>
        <tissue evidence="1">Leaf</tissue>
    </source>
</reference>
<sequence>MAVDVGTTSGAIDLATGWHFPLSSLFFSRLAMPLVLRLGAVGYGNVIAAAKTAIWGDDRRGTYYMQLQQEDSSCIKPVIFFTKVRTTSPEKYFVQLNVGINSSSI</sequence>
<dbReference type="EMBL" id="SPHZ02000005">
    <property type="protein sequence ID" value="KAF0919863.1"/>
    <property type="molecule type" value="Genomic_DNA"/>
</dbReference>
<gene>
    <name evidence="1" type="ORF">E2562_032149</name>
</gene>
<evidence type="ECO:0000313" key="1">
    <source>
        <dbReference type="EMBL" id="KAF0919863.1"/>
    </source>
</evidence>
<keyword evidence="2" id="KW-1185">Reference proteome</keyword>